<evidence type="ECO:0000256" key="2">
    <source>
        <dbReference type="ARBA" id="ARBA00022448"/>
    </source>
</evidence>
<evidence type="ECO:0000256" key="3">
    <source>
        <dbReference type="ARBA" id="ARBA00022692"/>
    </source>
</evidence>
<dbReference type="Proteomes" id="UP001479436">
    <property type="component" value="Unassembled WGS sequence"/>
</dbReference>
<evidence type="ECO:0000256" key="6">
    <source>
        <dbReference type="ARBA" id="ARBA00023136"/>
    </source>
</evidence>
<keyword evidence="2" id="KW-0813">Transport</keyword>
<dbReference type="InterPro" id="IPR003445">
    <property type="entry name" value="Cat_transpt"/>
</dbReference>
<feature type="transmembrane region" description="Helical" evidence="8">
    <location>
        <begin position="307"/>
        <end position="328"/>
    </location>
</feature>
<feature type="compositionally biased region" description="Polar residues" evidence="7">
    <location>
        <begin position="189"/>
        <end position="208"/>
    </location>
</feature>
<sequence>MVTYRRAKHYCHKLFKKVQVFCANRLTFFRVHFLYFFFTIFIFSGLLYIEDSKGRQLPYIDALFFSASAMTLTGLSTYNVSTFSIYQQTLLFILMLLGSQVFVAMGLVQIRRYWFNQKFQEVVMEVRKNSKEAKLTRRKSEIFPYALETVTGIQLSSPVGENQDERVLEMGQYNSPLENMFQQEGVRQRQVNNTSSNIENSADQSPYQWSAEDNEHSQVNDTINTTTGRSIAYAPEVDNQRELARLKRQFLSQQYPERPPGANTNFDNPLERTETAATASSFQLPYKDKMALGGLEYRGLLTLQKILPIYFIGFQLVIGLLIRLWFALSPEMTTNTLTHNGNENPAPINPWWFSFFVTISAFNNVGFSLLDQNMEKQPLH</sequence>
<reference evidence="9 10" key="1">
    <citation type="submission" date="2023-04" db="EMBL/GenBank/DDBJ databases">
        <title>Genome of Basidiobolus ranarum AG-B5.</title>
        <authorList>
            <person name="Stajich J.E."/>
            <person name="Carter-House D."/>
            <person name="Gryganskyi A."/>
        </authorList>
    </citation>
    <scope>NUCLEOTIDE SEQUENCE [LARGE SCALE GENOMIC DNA]</scope>
    <source>
        <strain evidence="9 10">AG-B5</strain>
    </source>
</reference>
<feature type="transmembrane region" description="Helical" evidence="8">
    <location>
        <begin position="90"/>
        <end position="108"/>
    </location>
</feature>
<evidence type="ECO:0000256" key="1">
    <source>
        <dbReference type="ARBA" id="ARBA00004141"/>
    </source>
</evidence>
<accession>A0ABR2VMX6</accession>
<evidence type="ECO:0000313" key="10">
    <source>
        <dbReference type="Proteomes" id="UP001479436"/>
    </source>
</evidence>
<keyword evidence="10" id="KW-1185">Reference proteome</keyword>
<proteinExistence type="predicted"/>
<dbReference type="PANTHER" id="PTHR31064:SF30">
    <property type="entry name" value="HIGH-AFFINITY POTASSIUM TRANSPORT PROTEIN-RELATED"/>
    <property type="match status" value="1"/>
</dbReference>
<protein>
    <submittedName>
        <fullName evidence="9">Uncharacterized protein</fullName>
    </submittedName>
</protein>
<name>A0ABR2VMX6_9FUNG</name>
<comment type="caution">
    <text evidence="9">The sequence shown here is derived from an EMBL/GenBank/DDBJ whole genome shotgun (WGS) entry which is preliminary data.</text>
</comment>
<evidence type="ECO:0000256" key="5">
    <source>
        <dbReference type="ARBA" id="ARBA00023065"/>
    </source>
</evidence>
<comment type="subcellular location">
    <subcellularLocation>
        <location evidence="1">Membrane</location>
        <topology evidence="1">Multi-pass membrane protein</topology>
    </subcellularLocation>
</comment>
<organism evidence="9 10">
    <name type="scientific">Basidiobolus ranarum</name>
    <dbReference type="NCBI Taxonomy" id="34480"/>
    <lineage>
        <taxon>Eukaryota</taxon>
        <taxon>Fungi</taxon>
        <taxon>Fungi incertae sedis</taxon>
        <taxon>Zoopagomycota</taxon>
        <taxon>Entomophthoromycotina</taxon>
        <taxon>Basidiobolomycetes</taxon>
        <taxon>Basidiobolales</taxon>
        <taxon>Basidiobolaceae</taxon>
        <taxon>Basidiobolus</taxon>
    </lineage>
</organism>
<gene>
    <name evidence="9" type="ORF">K7432_016032</name>
</gene>
<feature type="transmembrane region" description="Helical" evidence="8">
    <location>
        <begin position="348"/>
        <end position="370"/>
    </location>
</feature>
<dbReference type="EMBL" id="JASJQH010009298">
    <property type="protein sequence ID" value="KAK9680132.1"/>
    <property type="molecule type" value="Genomic_DNA"/>
</dbReference>
<feature type="transmembrane region" description="Helical" evidence="8">
    <location>
        <begin position="33"/>
        <end position="50"/>
    </location>
</feature>
<evidence type="ECO:0000256" key="8">
    <source>
        <dbReference type="SAM" id="Phobius"/>
    </source>
</evidence>
<dbReference type="PANTHER" id="PTHR31064">
    <property type="entry name" value="POTASSIUM TRANSPORT PROTEIN DDB_G0292412-RELATED"/>
    <property type="match status" value="1"/>
</dbReference>
<keyword evidence="3 8" id="KW-0812">Transmembrane</keyword>
<evidence type="ECO:0000256" key="7">
    <source>
        <dbReference type="SAM" id="MobiDB-lite"/>
    </source>
</evidence>
<keyword evidence="5" id="KW-0406">Ion transport</keyword>
<feature type="region of interest" description="Disordered" evidence="7">
    <location>
        <begin position="187"/>
        <end position="217"/>
    </location>
</feature>
<evidence type="ECO:0000313" key="9">
    <source>
        <dbReference type="EMBL" id="KAK9680132.1"/>
    </source>
</evidence>
<dbReference type="Pfam" id="PF02386">
    <property type="entry name" value="TrkH"/>
    <property type="match status" value="1"/>
</dbReference>
<dbReference type="InterPro" id="IPR051143">
    <property type="entry name" value="TrkH_K-transport"/>
</dbReference>
<keyword evidence="4 8" id="KW-1133">Transmembrane helix</keyword>
<keyword evidence="6 8" id="KW-0472">Membrane</keyword>
<evidence type="ECO:0000256" key="4">
    <source>
        <dbReference type="ARBA" id="ARBA00022989"/>
    </source>
</evidence>